<dbReference type="PANTHER" id="PTHR34209:SF3">
    <property type="entry name" value="RHODANESE_CELL CYCLE CONTROL PHOSPHATASE SUPERFAMILY PROTEIN"/>
    <property type="match status" value="1"/>
</dbReference>
<evidence type="ECO:0000313" key="3">
    <source>
        <dbReference type="EMBL" id="GAV86821.1"/>
    </source>
</evidence>
<feature type="region of interest" description="Disordered" evidence="1">
    <location>
        <begin position="648"/>
        <end position="679"/>
    </location>
</feature>
<gene>
    <name evidence="3" type="ORF">CFOL_v3_30247</name>
</gene>
<dbReference type="STRING" id="3775.A0A1Q3D335"/>
<evidence type="ECO:0000256" key="1">
    <source>
        <dbReference type="SAM" id="MobiDB-lite"/>
    </source>
</evidence>
<dbReference type="InterPro" id="IPR036873">
    <property type="entry name" value="Rhodanese-like_dom_sf"/>
</dbReference>
<reference evidence="4" key="1">
    <citation type="submission" date="2016-04" db="EMBL/GenBank/DDBJ databases">
        <title>Cephalotus genome sequencing.</title>
        <authorList>
            <person name="Fukushima K."/>
            <person name="Hasebe M."/>
            <person name="Fang X."/>
        </authorList>
    </citation>
    <scope>NUCLEOTIDE SEQUENCE [LARGE SCALE GENOMIC DNA]</scope>
    <source>
        <strain evidence="4">cv. St1</strain>
    </source>
</reference>
<comment type="caution">
    <text evidence="3">The sequence shown here is derived from an EMBL/GenBank/DDBJ whole genome shotgun (WGS) entry which is preliminary data.</text>
</comment>
<dbReference type="AlphaFoldDB" id="A0A1Q3D335"/>
<dbReference type="GO" id="GO:0090333">
    <property type="term" value="P:regulation of stomatal closure"/>
    <property type="evidence" value="ECO:0007669"/>
    <property type="project" value="InterPro"/>
</dbReference>
<dbReference type="EMBL" id="BDDD01004061">
    <property type="protein sequence ID" value="GAV86821.1"/>
    <property type="molecule type" value="Genomic_DNA"/>
</dbReference>
<protein>
    <recommendedName>
        <fullName evidence="2">Rhodanese domain-containing protein</fullName>
    </recommendedName>
</protein>
<dbReference type="SMART" id="SM00450">
    <property type="entry name" value="RHOD"/>
    <property type="match status" value="1"/>
</dbReference>
<dbReference type="PROSITE" id="PS50206">
    <property type="entry name" value="RHODANESE_3"/>
    <property type="match status" value="1"/>
</dbReference>
<dbReference type="InParanoid" id="A0A1Q3D335"/>
<name>A0A1Q3D335_CEPFO</name>
<dbReference type="GO" id="GO:0071277">
    <property type="term" value="P:cellular response to calcium ion"/>
    <property type="evidence" value="ECO:0007669"/>
    <property type="project" value="InterPro"/>
</dbReference>
<dbReference type="InterPro" id="IPR001763">
    <property type="entry name" value="Rhodanese-like_dom"/>
</dbReference>
<dbReference type="OrthoDB" id="551300at2759"/>
<dbReference type="PANTHER" id="PTHR34209">
    <property type="entry name" value="RHODANESE/CELL CYCLE CONTROL PHOSPHATASE SUPERFAMILY PROTEIN"/>
    <property type="match status" value="1"/>
</dbReference>
<organism evidence="3 4">
    <name type="scientific">Cephalotus follicularis</name>
    <name type="common">Albany pitcher plant</name>
    <dbReference type="NCBI Taxonomy" id="3775"/>
    <lineage>
        <taxon>Eukaryota</taxon>
        <taxon>Viridiplantae</taxon>
        <taxon>Streptophyta</taxon>
        <taxon>Embryophyta</taxon>
        <taxon>Tracheophyta</taxon>
        <taxon>Spermatophyta</taxon>
        <taxon>Magnoliopsida</taxon>
        <taxon>eudicotyledons</taxon>
        <taxon>Gunneridae</taxon>
        <taxon>Pentapetalae</taxon>
        <taxon>rosids</taxon>
        <taxon>fabids</taxon>
        <taxon>Oxalidales</taxon>
        <taxon>Cephalotaceae</taxon>
        <taxon>Cephalotus</taxon>
    </lineage>
</organism>
<sequence>MLPVCSATPNCSSHSQISFHGSLRSFYPFYKDFDSRSIVEHRLLLGLSNGPQSQRISFKTQAMKTVYSNFVESSGQSISTDFITSHSCSNELVDFCKLSSSLSSQIEAIDKGHAMGLGELKYIETSTTSAVEEGVSDFTDQWPNHAKDLIGPVELKAMPSSDIIPENLTSVSDSFDVNNVSLPSEESSFENILAGVSDSINSSVNKTESVVKISLDTLTSFVTSVTKSASEAVDIAVNGVFSTADQTRELAGNWLTSFSSNLKEATNRSTVIAVDLLRRTIVAVEDSITYGASFVVYSYGSAKDLLPPEIRDALNLSEDRAVKIFRPVGTAFQQVYITIEGLERSFGLDPNDPLVPFVLFLGTSATFWVVYWVFAYGGYSGDLSPQSTLELLAGKENAVLIDIRPEVLRERDGIPDLRREARFRYAGVTLPEVDGSVRKLLKGGRDLDDTLIAAVIRNLKTVQDRSNVIIMDADGNHSKGIARSLRKLGVQNRNSKDLVRVIVRPYLVQGGFQSWVKQGLRIKELKPETMLTILNEEAEAILEDINPSPVQVLGYGVGFVLSSYALLEWEKTLQLIGIVGLSLTLYRRVASYEDVKDFKQDVSLLLAPVTLGARAFSWAAGKLETNQIGLPTSPSSLDVQIRVLQASAKHESDMEGVQDPSSEPIAPATVSENADLSDA</sequence>
<evidence type="ECO:0000259" key="2">
    <source>
        <dbReference type="PROSITE" id="PS50206"/>
    </source>
</evidence>
<dbReference type="GO" id="GO:0009704">
    <property type="term" value="P:de-etiolation"/>
    <property type="evidence" value="ECO:0007669"/>
    <property type="project" value="InterPro"/>
</dbReference>
<feature type="compositionally biased region" description="Polar residues" evidence="1">
    <location>
        <begin position="670"/>
        <end position="679"/>
    </location>
</feature>
<accession>A0A1Q3D335</accession>
<dbReference type="FunCoup" id="A0A1Q3D335">
    <property type="interactions" value="1557"/>
</dbReference>
<dbReference type="Proteomes" id="UP000187406">
    <property type="component" value="Unassembled WGS sequence"/>
</dbReference>
<proteinExistence type="predicted"/>
<dbReference type="InterPro" id="IPR044690">
    <property type="entry name" value="CAS_plant"/>
</dbReference>
<evidence type="ECO:0000313" key="4">
    <source>
        <dbReference type="Proteomes" id="UP000187406"/>
    </source>
</evidence>
<feature type="domain" description="Rhodanese" evidence="2">
    <location>
        <begin position="394"/>
        <end position="524"/>
    </location>
</feature>
<keyword evidence="4" id="KW-1185">Reference proteome</keyword>
<dbReference type="Gene3D" id="3.40.250.10">
    <property type="entry name" value="Rhodanese-like domain"/>
    <property type="match status" value="1"/>
</dbReference>
<dbReference type="SUPFAM" id="SSF52821">
    <property type="entry name" value="Rhodanese/Cell cycle control phosphatase"/>
    <property type="match status" value="1"/>
</dbReference>